<evidence type="ECO:0000256" key="1">
    <source>
        <dbReference type="ARBA" id="ARBA00022692"/>
    </source>
</evidence>
<evidence type="ECO:0000256" key="5">
    <source>
        <dbReference type="ARBA" id="ARBA00023329"/>
    </source>
</evidence>
<keyword evidence="9" id="KW-1185">Reference proteome</keyword>
<evidence type="ECO:0000313" key="9">
    <source>
        <dbReference type="Proteomes" id="UP001497512"/>
    </source>
</evidence>
<evidence type="ECO:0000256" key="6">
    <source>
        <dbReference type="HAMAP-Rule" id="MF_03058"/>
    </source>
</evidence>
<comment type="subcellular location">
    <subcellularLocation>
        <location evidence="6">Endoplasmic reticulum membrane</location>
        <topology evidence="6">Multi-pass membrane protein</topology>
    </subcellularLocation>
    <subcellularLocation>
        <location evidence="6">Endoplasmic reticulum-Golgi intermediate compartment membrane</location>
        <topology evidence="6">Multi-pass membrane protein</topology>
    </subcellularLocation>
    <subcellularLocation>
        <location evidence="6">Cytoplasmic vesicle</location>
        <location evidence="6">COPII-coated vesicle membrane</location>
        <topology evidence="6">Multi-pass membrane protein</topology>
    </subcellularLocation>
</comment>
<dbReference type="PANTHER" id="PTHR31792">
    <property type="entry name" value="VACUOLAR ATPASE ASSEMBLY INTEGRAL MEMBRANE PROTEIN VMA21"/>
    <property type="match status" value="1"/>
</dbReference>
<reference evidence="8" key="1">
    <citation type="submission" date="2024-02" db="EMBL/GenBank/DDBJ databases">
        <authorList>
            <consortium name="ELIXIR-Norway"/>
            <consortium name="Elixir Norway"/>
        </authorList>
    </citation>
    <scope>NUCLEOTIDE SEQUENCE</scope>
</reference>
<evidence type="ECO:0000256" key="7">
    <source>
        <dbReference type="SAM" id="MobiDB-lite"/>
    </source>
</evidence>
<gene>
    <name evidence="8" type="ORF">CSSPTR1EN2_LOCUS6019</name>
</gene>
<comment type="similarity">
    <text evidence="6">Belongs to the VMA21 family.</text>
</comment>
<sequence>MGAKQVVALFVCTSLLMWALPLWLLYAFNNKLVPGSLELSSSSLTLWSGLLAVLSVNLVIVGYILLALREKPSVHSPDPAFLSRAKASISDKRQDPSRGASSSPQTSESGSGKKSN</sequence>
<feature type="transmembrane region" description="Helical" evidence="6">
    <location>
        <begin position="46"/>
        <end position="68"/>
    </location>
</feature>
<dbReference type="Proteomes" id="UP001497512">
    <property type="component" value="Chromosome 13"/>
</dbReference>
<feature type="transmembrane region" description="Helical" evidence="6">
    <location>
        <begin position="7"/>
        <end position="26"/>
    </location>
</feature>
<proteinExistence type="inferred from homology"/>
<accession>A0ABP0TPL0</accession>
<evidence type="ECO:0000313" key="8">
    <source>
        <dbReference type="EMBL" id="CAK9201662.1"/>
    </source>
</evidence>
<evidence type="ECO:0000256" key="4">
    <source>
        <dbReference type="ARBA" id="ARBA00023136"/>
    </source>
</evidence>
<dbReference type="HAMAP" id="MF_03058">
    <property type="entry name" value="VMA21"/>
    <property type="match status" value="1"/>
</dbReference>
<name>A0ABP0TPL0_9BRYO</name>
<keyword evidence="4 6" id="KW-0472">Membrane</keyword>
<keyword evidence="3 6" id="KW-1133">Transmembrane helix</keyword>
<protein>
    <recommendedName>
        <fullName evidence="6">Vacuolar ATPase assembly integral membrane protein VMA21 homolog</fullName>
    </recommendedName>
</protein>
<keyword evidence="5 6" id="KW-0968">Cytoplasmic vesicle</keyword>
<keyword evidence="2 6" id="KW-0256">Endoplasmic reticulum</keyword>
<dbReference type="Pfam" id="PF09446">
    <property type="entry name" value="VMA21"/>
    <property type="match status" value="1"/>
</dbReference>
<evidence type="ECO:0000256" key="2">
    <source>
        <dbReference type="ARBA" id="ARBA00022824"/>
    </source>
</evidence>
<feature type="region of interest" description="Disordered" evidence="7">
    <location>
        <begin position="86"/>
        <end position="116"/>
    </location>
</feature>
<dbReference type="InterPro" id="IPR019013">
    <property type="entry name" value="Vma21"/>
</dbReference>
<comment type="function">
    <text evidence="6">Required for the assembly of the V0 complex of the vacuolar ATPase (V-ATPase) in the endoplasmic reticulum.</text>
</comment>
<feature type="compositionally biased region" description="Low complexity" evidence="7">
    <location>
        <begin position="99"/>
        <end position="116"/>
    </location>
</feature>
<keyword evidence="1 6" id="KW-0812">Transmembrane</keyword>
<evidence type="ECO:0000256" key="3">
    <source>
        <dbReference type="ARBA" id="ARBA00022989"/>
    </source>
</evidence>
<dbReference type="PANTHER" id="PTHR31792:SF3">
    <property type="entry name" value="VACUOLAR ATPASE ASSEMBLY INTEGRAL MEMBRANE PROTEIN VMA21"/>
    <property type="match status" value="1"/>
</dbReference>
<dbReference type="EMBL" id="OZ019905">
    <property type="protein sequence ID" value="CAK9201662.1"/>
    <property type="molecule type" value="Genomic_DNA"/>
</dbReference>
<organism evidence="8 9">
    <name type="scientific">Sphagnum troendelagicum</name>
    <dbReference type="NCBI Taxonomy" id="128251"/>
    <lineage>
        <taxon>Eukaryota</taxon>
        <taxon>Viridiplantae</taxon>
        <taxon>Streptophyta</taxon>
        <taxon>Embryophyta</taxon>
        <taxon>Bryophyta</taxon>
        <taxon>Sphagnophytina</taxon>
        <taxon>Sphagnopsida</taxon>
        <taxon>Sphagnales</taxon>
        <taxon>Sphagnaceae</taxon>
        <taxon>Sphagnum</taxon>
    </lineage>
</organism>